<gene>
    <name evidence="1" type="ORF">Taro_053164</name>
</gene>
<protein>
    <submittedName>
        <fullName evidence="1">Uncharacterized protein</fullName>
    </submittedName>
</protein>
<evidence type="ECO:0000313" key="1">
    <source>
        <dbReference type="EMBL" id="MQM20150.1"/>
    </source>
</evidence>
<reference evidence="1" key="1">
    <citation type="submission" date="2017-07" db="EMBL/GenBank/DDBJ databases">
        <title>Taro Niue Genome Assembly and Annotation.</title>
        <authorList>
            <person name="Atibalentja N."/>
            <person name="Keating K."/>
            <person name="Fields C.J."/>
        </authorList>
    </citation>
    <scope>NUCLEOTIDE SEQUENCE</scope>
    <source>
        <strain evidence="1">Niue_2</strain>
        <tissue evidence="1">Leaf</tissue>
    </source>
</reference>
<dbReference type="EMBL" id="NMUH01009530">
    <property type="protein sequence ID" value="MQM20150.1"/>
    <property type="molecule type" value="Genomic_DNA"/>
</dbReference>
<sequence>MVTYAVNSSVAECCELLYLSELRVVICKFSGDRRGWFSDLVVCPRSRVVLVVGPRPCEAKGSSSRELSVGQFAEAAMVTYAVSSSVAECCELLYLSELRVVICKFS</sequence>
<proteinExistence type="predicted"/>
<comment type="caution">
    <text evidence="1">The sequence shown here is derived from an EMBL/GenBank/DDBJ whole genome shotgun (WGS) entry which is preliminary data.</text>
</comment>
<feature type="non-terminal residue" evidence="1">
    <location>
        <position position="1"/>
    </location>
</feature>
<dbReference type="AlphaFoldDB" id="A0A843XM09"/>
<dbReference type="Proteomes" id="UP000652761">
    <property type="component" value="Unassembled WGS sequence"/>
</dbReference>
<name>A0A843XM09_COLES</name>
<accession>A0A843XM09</accession>
<keyword evidence="2" id="KW-1185">Reference proteome</keyword>
<organism evidence="1 2">
    <name type="scientific">Colocasia esculenta</name>
    <name type="common">Wild taro</name>
    <name type="synonym">Arum esculentum</name>
    <dbReference type="NCBI Taxonomy" id="4460"/>
    <lineage>
        <taxon>Eukaryota</taxon>
        <taxon>Viridiplantae</taxon>
        <taxon>Streptophyta</taxon>
        <taxon>Embryophyta</taxon>
        <taxon>Tracheophyta</taxon>
        <taxon>Spermatophyta</taxon>
        <taxon>Magnoliopsida</taxon>
        <taxon>Liliopsida</taxon>
        <taxon>Araceae</taxon>
        <taxon>Aroideae</taxon>
        <taxon>Colocasieae</taxon>
        <taxon>Colocasia</taxon>
    </lineage>
</organism>
<evidence type="ECO:0000313" key="2">
    <source>
        <dbReference type="Proteomes" id="UP000652761"/>
    </source>
</evidence>